<evidence type="ECO:0000313" key="4">
    <source>
        <dbReference type="Proteomes" id="UP000199207"/>
    </source>
</evidence>
<feature type="region of interest" description="Disordered" evidence="1">
    <location>
        <begin position="391"/>
        <end position="417"/>
    </location>
</feature>
<dbReference type="EMBL" id="FOLM01000006">
    <property type="protein sequence ID" value="SFC82749.1"/>
    <property type="molecule type" value="Genomic_DNA"/>
</dbReference>
<protein>
    <recommendedName>
        <fullName evidence="2">pPIWI-RE three-gene island domain-containing protein</fullName>
    </recommendedName>
</protein>
<dbReference type="SUPFAM" id="SSF52540">
    <property type="entry name" value="P-loop containing nucleoside triphosphate hydrolases"/>
    <property type="match status" value="1"/>
</dbReference>
<feature type="domain" description="pPIWI-RE three-gene island" evidence="2">
    <location>
        <begin position="29"/>
        <end position="184"/>
    </location>
</feature>
<dbReference type="AlphaFoldDB" id="A0A1I1MBK1"/>
<evidence type="ECO:0000313" key="3">
    <source>
        <dbReference type="EMBL" id="SFC82749.1"/>
    </source>
</evidence>
<dbReference type="InterPro" id="IPR055254">
    <property type="entry name" value="pPIWI_RE_Z"/>
</dbReference>
<dbReference type="Pfam" id="PF18155">
    <property type="entry name" value="pPIWI_RE_Z"/>
    <property type="match status" value="1"/>
</dbReference>
<name>A0A1I1MBK1_9ACTN</name>
<dbReference type="Proteomes" id="UP000199207">
    <property type="component" value="Unassembled WGS sequence"/>
</dbReference>
<proteinExistence type="predicted"/>
<sequence length="1156" mass="129060">MRDRSGWHRRLARELRDVWPESNGGFDTGDLLDVELGLYLLETVMPARTALDAWTLFGGYPYGEVFGDIRTEEQRLRIRRGRHYLWEMRRPREWALALDAYRRMPQALRGYELDGTDRAPVRRSPSRAAGRFAEFERLLTHPPEFLRVPMPVAGAGEHRFAGRDRNHSVDITRDLLPAPEPEPHRLDELPPGGGKPIEVTWEELAATARRMDELEAGLPDGRRGGWERRLDRVRLLVRNEAEEAFTASDALRVDGLLHLVGMVGAGKSTLRDILTFWAATERGLRITVVVSDVAETLAVVGLFQRLGVRAAPVLGHSTRERHIQRLHRRIATSGAETVLTHRHPGFVHLSSACPLDALRGLEADRALRIADAPCTALFPVVRPRRPDSRALVATGSGAEPGQGEEEPEPSGNPPRRHACPLWSRCPRHHAARELVDARVWVATPASLVHSTVPRPLQEERLRYLELACRMSDLIVVDEADRVQMHLDNAFAPTATLVGRASNSWLDQVAGHKLTELARRGRLQLSAREVEDWVGAVDTVIAATDRIYARLVQDGALRTWITQDYFSALTLHQWLINAWFPDLRARNPAPTPTGTTAEERMRARQRIDGVLDRFRDDPLQQHPVEDPEDEQTRLVNELVRLTLELLHAPHGSGSRERVRTVLETLVAGDPAIMEAAEEHAPRLEFTLLLAALHHRLDFMTVLWQRVEAALNLDAASNALSRRPARDYEPLLPESPMGNVLGFQFQLDERRQGGGQSGELRFFRCNGVGRELLLELPRLPRADGRPGPHVLLLSATSWAGESSRYHVHAPVGAVLRPHPDEVAAILRTEFRKHFLYWPGTGTAIRLSGCEPEQRPQALQQMLHQLAEPDRTLAGAVSPLQQELDDIDDPDRKRLLLLVGSYAEAERAAEYLGTIPEWSGRVIRLVSDDADLDTAWTGPGHGGRAGTLRRGDVARFAQGDGDVLIAPLLAVERGHNIVIPGGKAAIGTVWFLARPHPRPDDISLAVQAINDWAVRQLRDPAGEFRQAALAAGTPHLAGRDFRSRARQKWNRFLTRRLSWTSLPDQEKAAFTWDQLVVMWQVIGRLVRGGVPARVVFVDAAFSPREAGLQAEDTPATSLLAGVRHLLAPYFDDDSGLPAIDKSLVTALYEPLHRALADMD</sequence>
<dbReference type="STRING" id="910347.SAMN05421773_106183"/>
<dbReference type="InterPro" id="IPR027417">
    <property type="entry name" value="P-loop_NTPase"/>
</dbReference>
<reference evidence="3 4" key="1">
    <citation type="submission" date="2016-10" db="EMBL/GenBank/DDBJ databases">
        <authorList>
            <person name="de Groot N.N."/>
        </authorList>
    </citation>
    <scope>NUCLEOTIDE SEQUENCE [LARGE SCALE GENOMIC DNA]</scope>
    <source>
        <strain evidence="3 4">CGMCC 4.5739</strain>
    </source>
</reference>
<keyword evidence="4" id="KW-1185">Reference proteome</keyword>
<dbReference type="OrthoDB" id="8252072at2"/>
<accession>A0A1I1MBK1</accession>
<evidence type="ECO:0000259" key="2">
    <source>
        <dbReference type="Pfam" id="PF18155"/>
    </source>
</evidence>
<organism evidence="3 4">
    <name type="scientific">Streptomyces aidingensis</name>
    <dbReference type="NCBI Taxonomy" id="910347"/>
    <lineage>
        <taxon>Bacteria</taxon>
        <taxon>Bacillati</taxon>
        <taxon>Actinomycetota</taxon>
        <taxon>Actinomycetes</taxon>
        <taxon>Kitasatosporales</taxon>
        <taxon>Streptomycetaceae</taxon>
        <taxon>Streptomyces</taxon>
    </lineage>
</organism>
<gene>
    <name evidence="3" type="ORF">SAMN05421773_106183</name>
</gene>
<dbReference type="RefSeq" id="WP_093839052.1">
    <property type="nucleotide sequence ID" value="NZ_FOLM01000006.1"/>
</dbReference>
<evidence type="ECO:0000256" key="1">
    <source>
        <dbReference type="SAM" id="MobiDB-lite"/>
    </source>
</evidence>